<name>A0A5B2VJF3_9BACT</name>
<evidence type="ECO:0000256" key="2">
    <source>
        <dbReference type="RuleBase" id="RU361185"/>
    </source>
</evidence>
<evidence type="ECO:0000256" key="1">
    <source>
        <dbReference type="ARBA" id="ARBA00007806"/>
    </source>
</evidence>
<dbReference type="InterPro" id="IPR017853">
    <property type="entry name" value="GH"/>
</dbReference>
<protein>
    <submittedName>
        <fullName evidence="6">Glycoside hydrolase family 31 protein</fullName>
    </submittedName>
</protein>
<evidence type="ECO:0000313" key="7">
    <source>
        <dbReference type="Proteomes" id="UP000324611"/>
    </source>
</evidence>
<dbReference type="InterPro" id="IPR011013">
    <property type="entry name" value="Gal_mutarotase_sf_dom"/>
</dbReference>
<dbReference type="InterPro" id="IPR051816">
    <property type="entry name" value="Glycosyl_Hydrolase_31"/>
</dbReference>
<dbReference type="InterPro" id="IPR048395">
    <property type="entry name" value="Glyco_hydro_31_C"/>
</dbReference>
<evidence type="ECO:0000259" key="4">
    <source>
        <dbReference type="Pfam" id="PF17137"/>
    </source>
</evidence>
<feature type="domain" description="Glycoside hydrolase family 31 TIM barrel" evidence="3">
    <location>
        <begin position="312"/>
        <end position="456"/>
    </location>
</feature>
<gene>
    <name evidence="6" type="ORF">F0L74_19915</name>
</gene>
<keyword evidence="2 6" id="KW-0378">Hydrolase</keyword>
<dbReference type="PANTHER" id="PTHR43863:SF2">
    <property type="entry name" value="MALTASE-GLUCOAMYLASE"/>
    <property type="match status" value="1"/>
</dbReference>
<reference evidence="6 7" key="2">
    <citation type="submission" date="2019-09" db="EMBL/GenBank/DDBJ databases">
        <authorList>
            <person name="Jin C."/>
        </authorList>
    </citation>
    <scope>NUCLEOTIDE SEQUENCE [LARGE SCALE GENOMIC DNA]</scope>
    <source>
        <strain evidence="6 7">BN140078</strain>
    </source>
</reference>
<sequence>MNERITLKIGIISTQSAQILPYLVNIRKAVAAAKLYFGIMKSVTMCFLRLYLSFTLLLAAAGASAQQLTTAGQAAQLTIRSAGAHSIRVTLKPLSYKGDFPYTPALVRQPASSPVISLRTLTGTVKKQVGSLLVTVEPSPLTIKVTDLQGRPVQELVFREDGNVSFKLDDHPVLGMGEGGPKPAKGVNWRQLPVEFDRRGRMHQMQPRWQGDAYGSRNPVPLLAGTGGWGLFVASPWVLVDLQHTDHGVFIPWQTTGQQGDIQTQRNQHLNQGKGLPPAGSAIPGLFDCFVFDAHDPAWLMQSIANIGGHAAMPPKWALGYMQSHRTLEDEKQMIGIIDTFRAKQLPLDAVIYLGTGFAPRGWNTEQPSFTFNPEVFKRSPDAVIADMHARHTKVVVHIVPWDRDRLPGLHGNIPAAPGETADAGQISQYWQQHLGLMRAGIDAFWPDEGDWFDLFERIKRHQLYYQGPLSTRPNVRPWSLHRNGFLGIAQWGGWVWSGDTEASWKTLETQIAVGINYSLSLSPYWGSDIGGFYPNEELTGELYARWFQFGAFCASFRSHGKTWWTRLPWGWGLPEMGPLEAKNNPLPAELNNPAIEPVVKQYDELRYELLPYNYTLAWEARNTGMPLMRAMWLHYPNDTAAGRIGDQYLWGRDLLIAPVYTPHATTRQVYLPQGDWYDWWTNTKETGSRMVTRAVDLSIMPIYVRAGAIIPLDAVRQYTAQALPTPTTIRIYRGANGAYTLYEDDGISQDYLQGKAAFTQFNWNDQTKQLTVTAKGVNTNRSFNVVLLPEGATKTIKYAGQPLHISF</sequence>
<comment type="caution">
    <text evidence="6">The sequence shown here is derived from an EMBL/GenBank/DDBJ whole genome shotgun (WGS) entry which is preliminary data.</text>
</comment>
<keyword evidence="7" id="KW-1185">Reference proteome</keyword>
<dbReference type="Gene3D" id="3.20.20.80">
    <property type="entry name" value="Glycosidases"/>
    <property type="match status" value="1"/>
</dbReference>
<evidence type="ECO:0000259" key="5">
    <source>
        <dbReference type="Pfam" id="PF21365"/>
    </source>
</evidence>
<feature type="domain" description="Glycosyl hydrolase family 31 C-terminal" evidence="5">
    <location>
        <begin position="625"/>
        <end position="711"/>
    </location>
</feature>
<proteinExistence type="inferred from homology"/>
<dbReference type="GO" id="GO:0004553">
    <property type="term" value="F:hydrolase activity, hydrolyzing O-glycosyl compounds"/>
    <property type="evidence" value="ECO:0007669"/>
    <property type="project" value="InterPro"/>
</dbReference>
<dbReference type="SUPFAM" id="SSF51011">
    <property type="entry name" value="Glycosyl hydrolase domain"/>
    <property type="match status" value="1"/>
</dbReference>
<dbReference type="Proteomes" id="UP000324611">
    <property type="component" value="Unassembled WGS sequence"/>
</dbReference>
<dbReference type="Gene3D" id="2.60.40.1180">
    <property type="entry name" value="Golgi alpha-mannosidase II"/>
    <property type="match status" value="2"/>
</dbReference>
<dbReference type="SUPFAM" id="SSF74650">
    <property type="entry name" value="Galactose mutarotase-like"/>
    <property type="match status" value="1"/>
</dbReference>
<dbReference type="GO" id="GO:0030246">
    <property type="term" value="F:carbohydrate binding"/>
    <property type="evidence" value="ECO:0007669"/>
    <property type="project" value="InterPro"/>
</dbReference>
<organism evidence="6 7">
    <name type="scientific">Chitinophaga agrisoli</name>
    <dbReference type="NCBI Taxonomy" id="2607653"/>
    <lineage>
        <taxon>Bacteria</taxon>
        <taxon>Pseudomonadati</taxon>
        <taxon>Bacteroidota</taxon>
        <taxon>Chitinophagia</taxon>
        <taxon>Chitinophagales</taxon>
        <taxon>Chitinophagaceae</taxon>
        <taxon>Chitinophaga</taxon>
    </lineage>
</organism>
<dbReference type="Gene3D" id="2.60.40.1760">
    <property type="entry name" value="glycosyl hydrolase (family 31)"/>
    <property type="match status" value="1"/>
</dbReference>
<dbReference type="EMBL" id="VUOC01000004">
    <property type="protein sequence ID" value="KAA2238492.1"/>
    <property type="molecule type" value="Genomic_DNA"/>
</dbReference>
<keyword evidence="2" id="KW-0326">Glycosidase</keyword>
<dbReference type="InterPro" id="IPR000322">
    <property type="entry name" value="Glyco_hydro_31_TIM"/>
</dbReference>
<dbReference type="GO" id="GO:0005975">
    <property type="term" value="P:carbohydrate metabolic process"/>
    <property type="evidence" value="ECO:0007669"/>
    <property type="project" value="InterPro"/>
</dbReference>
<dbReference type="Pfam" id="PF01055">
    <property type="entry name" value="Glyco_hydro_31_2nd"/>
    <property type="match status" value="2"/>
</dbReference>
<evidence type="ECO:0000259" key="3">
    <source>
        <dbReference type="Pfam" id="PF01055"/>
    </source>
</evidence>
<feature type="domain" description="Glycoside hydrolase family 31 TIM barrel" evidence="3">
    <location>
        <begin position="462"/>
        <end position="617"/>
    </location>
</feature>
<comment type="similarity">
    <text evidence="1 2">Belongs to the glycosyl hydrolase 31 family.</text>
</comment>
<dbReference type="PANTHER" id="PTHR43863">
    <property type="entry name" value="HYDROLASE, PUTATIVE (AFU_ORTHOLOGUE AFUA_1G03140)-RELATED"/>
    <property type="match status" value="1"/>
</dbReference>
<dbReference type="Pfam" id="PF21365">
    <property type="entry name" value="Glyco_hydro_31_3rd"/>
    <property type="match status" value="1"/>
</dbReference>
<accession>A0A5B2VJF3</accession>
<dbReference type="InterPro" id="IPR013780">
    <property type="entry name" value="Glyco_hydro_b"/>
</dbReference>
<evidence type="ECO:0000313" key="6">
    <source>
        <dbReference type="EMBL" id="KAA2238492.1"/>
    </source>
</evidence>
<dbReference type="SUPFAM" id="SSF51445">
    <property type="entry name" value="(Trans)glycosidases"/>
    <property type="match status" value="1"/>
</dbReference>
<dbReference type="AlphaFoldDB" id="A0A5B2VJF3"/>
<reference evidence="6 7" key="1">
    <citation type="submission" date="2019-09" db="EMBL/GenBank/DDBJ databases">
        <title>Chitinophaga ginsengihumi sp. nov., isolated from soil of ginseng rhizosphere.</title>
        <authorList>
            <person name="Lee J."/>
        </authorList>
    </citation>
    <scope>NUCLEOTIDE SEQUENCE [LARGE SCALE GENOMIC DNA]</scope>
    <source>
        <strain evidence="6 7">BN140078</strain>
    </source>
</reference>
<feature type="domain" description="DUF5110" evidence="4">
    <location>
        <begin position="728"/>
        <end position="788"/>
    </location>
</feature>
<dbReference type="InterPro" id="IPR033403">
    <property type="entry name" value="DUF5110"/>
</dbReference>
<dbReference type="Pfam" id="PF17137">
    <property type="entry name" value="DUF5110"/>
    <property type="match status" value="1"/>
</dbReference>